<keyword evidence="5" id="KW-0805">Transcription regulation</keyword>
<evidence type="ECO:0000313" key="10">
    <source>
        <dbReference type="Proteomes" id="UP001597493"/>
    </source>
</evidence>
<sequence>MKINETQRISALNQYQKQNETRTPEGVRKKQTDKVQISSEAKELLMTSQMNDAARAEKIAELKKEVSTGTYRVDAGAIAEKLLPYLKP</sequence>
<dbReference type="Pfam" id="PF04316">
    <property type="entry name" value="FlgM"/>
    <property type="match status" value="1"/>
</dbReference>
<accession>A0ABW5R3X8</accession>
<dbReference type="NCBIfam" id="TIGR03824">
    <property type="entry name" value="FlgM_jcvi"/>
    <property type="match status" value="1"/>
</dbReference>
<evidence type="ECO:0000256" key="3">
    <source>
        <dbReference type="ARBA" id="ARBA00022491"/>
    </source>
</evidence>
<reference evidence="10" key="1">
    <citation type="journal article" date="2019" name="Int. J. Syst. Evol. Microbiol.">
        <title>The Global Catalogue of Microorganisms (GCM) 10K type strain sequencing project: providing services to taxonomists for standard genome sequencing and annotation.</title>
        <authorList>
            <consortium name="The Broad Institute Genomics Platform"/>
            <consortium name="The Broad Institute Genome Sequencing Center for Infectious Disease"/>
            <person name="Wu L."/>
            <person name="Ma J."/>
        </authorList>
    </citation>
    <scope>NUCLEOTIDE SEQUENCE [LARGE SCALE GENOMIC DNA]</scope>
    <source>
        <strain evidence="10">TISTR 1827</strain>
    </source>
</reference>
<dbReference type="SUPFAM" id="SSF101498">
    <property type="entry name" value="Anti-sigma factor FlgM"/>
    <property type="match status" value="1"/>
</dbReference>
<keyword evidence="9" id="KW-0282">Flagellum</keyword>
<comment type="caution">
    <text evidence="9">The sequence shown here is derived from an EMBL/GenBank/DDBJ whole genome shotgun (WGS) entry which is preliminary data.</text>
</comment>
<keyword evidence="3" id="KW-0678">Repressor</keyword>
<evidence type="ECO:0000256" key="4">
    <source>
        <dbReference type="ARBA" id="ARBA00022795"/>
    </source>
</evidence>
<keyword evidence="10" id="KW-1185">Reference proteome</keyword>
<keyword evidence="6" id="KW-0804">Transcription</keyword>
<dbReference type="InterPro" id="IPR035890">
    <property type="entry name" value="Anti-sigma-28_factor_FlgM_sf"/>
</dbReference>
<evidence type="ECO:0000256" key="5">
    <source>
        <dbReference type="ARBA" id="ARBA00023015"/>
    </source>
</evidence>
<feature type="compositionally biased region" description="Polar residues" evidence="7">
    <location>
        <begin position="1"/>
        <end position="18"/>
    </location>
</feature>
<evidence type="ECO:0000256" key="2">
    <source>
        <dbReference type="ARBA" id="ARBA00017823"/>
    </source>
</evidence>
<dbReference type="InterPro" id="IPR031316">
    <property type="entry name" value="FlgM_C"/>
</dbReference>
<evidence type="ECO:0000256" key="6">
    <source>
        <dbReference type="ARBA" id="ARBA00023163"/>
    </source>
</evidence>
<comment type="similarity">
    <text evidence="1">Belongs to the FlgM family.</text>
</comment>
<evidence type="ECO:0000313" key="9">
    <source>
        <dbReference type="EMBL" id="MFD2663020.1"/>
    </source>
</evidence>
<keyword evidence="9" id="KW-0966">Cell projection</keyword>
<dbReference type="Proteomes" id="UP001597493">
    <property type="component" value="Unassembled WGS sequence"/>
</dbReference>
<keyword evidence="4" id="KW-1005">Bacterial flagellum biogenesis</keyword>
<dbReference type="RefSeq" id="WP_379278271.1">
    <property type="nucleotide sequence ID" value="NZ_JBHUGT010000017.1"/>
</dbReference>
<proteinExistence type="inferred from homology"/>
<evidence type="ECO:0000259" key="8">
    <source>
        <dbReference type="Pfam" id="PF04316"/>
    </source>
</evidence>
<evidence type="ECO:0000256" key="1">
    <source>
        <dbReference type="ARBA" id="ARBA00005322"/>
    </source>
</evidence>
<dbReference type="EMBL" id="JBHUMY010000037">
    <property type="protein sequence ID" value="MFD2663020.1"/>
    <property type="molecule type" value="Genomic_DNA"/>
</dbReference>
<evidence type="ECO:0000256" key="7">
    <source>
        <dbReference type="SAM" id="MobiDB-lite"/>
    </source>
</evidence>
<name>A0ABW5R3X8_9BACL</name>
<dbReference type="InterPro" id="IPR007412">
    <property type="entry name" value="FlgM"/>
</dbReference>
<feature type="domain" description="Anti-sigma-28 factor FlgM C-terminal" evidence="8">
    <location>
        <begin position="33"/>
        <end position="83"/>
    </location>
</feature>
<keyword evidence="9" id="KW-0969">Cilium</keyword>
<protein>
    <recommendedName>
        <fullName evidence="2">Negative regulator of flagellin synthesis</fullName>
    </recommendedName>
</protein>
<organism evidence="9 10">
    <name type="scientific">Paenibacillus thailandensis</name>
    <dbReference type="NCBI Taxonomy" id="393250"/>
    <lineage>
        <taxon>Bacteria</taxon>
        <taxon>Bacillati</taxon>
        <taxon>Bacillota</taxon>
        <taxon>Bacilli</taxon>
        <taxon>Bacillales</taxon>
        <taxon>Paenibacillaceae</taxon>
        <taxon>Paenibacillus</taxon>
    </lineage>
</organism>
<feature type="region of interest" description="Disordered" evidence="7">
    <location>
        <begin position="1"/>
        <end position="35"/>
    </location>
</feature>
<gene>
    <name evidence="9" type="primary">flgM</name>
    <name evidence="9" type="ORF">ACFSW5_22440</name>
</gene>
<feature type="compositionally biased region" description="Basic and acidic residues" evidence="7">
    <location>
        <begin position="19"/>
        <end position="33"/>
    </location>
</feature>